<keyword evidence="6 14" id="KW-0812">Transmembrane</keyword>
<name>A0A2Y9IJL0_ENHLU</name>
<dbReference type="PRINTS" id="PR00237">
    <property type="entry name" value="GPCRRHODOPSN"/>
</dbReference>
<evidence type="ECO:0000256" key="11">
    <source>
        <dbReference type="ARBA" id="ARBA00023157"/>
    </source>
</evidence>
<evidence type="ECO:0000256" key="13">
    <source>
        <dbReference type="ARBA" id="ARBA00023224"/>
    </source>
</evidence>
<comment type="function">
    <text evidence="1">Odorant receptor.</text>
</comment>
<evidence type="ECO:0000256" key="5">
    <source>
        <dbReference type="ARBA" id="ARBA00022606"/>
    </source>
</evidence>
<dbReference type="PRINTS" id="PR00245">
    <property type="entry name" value="OLFACTORYR"/>
</dbReference>
<dbReference type="STRING" id="391180.A0A2Y9IJL0"/>
<keyword evidence="4" id="KW-1003">Cell membrane</keyword>
<evidence type="ECO:0000256" key="10">
    <source>
        <dbReference type="ARBA" id="ARBA00023136"/>
    </source>
</evidence>
<evidence type="ECO:0000256" key="2">
    <source>
        <dbReference type="ARBA" id="ARBA00003929"/>
    </source>
</evidence>
<evidence type="ECO:0000256" key="12">
    <source>
        <dbReference type="ARBA" id="ARBA00023170"/>
    </source>
</evidence>
<evidence type="ECO:0000256" key="8">
    <source>
        <dbReference type="ARBA" id="ARBA00022989"/>
    </source>
</evidence>
<dbReference type="GO" id="GO:0004984">
    <property type="term" value="F:olfactory receptor activity"/>
    <property type="evidence" value="ECO:0007669"/>
    <property type="project" value="InterPro"/>
</dbReference>
<comment type="subcellular location">
    <subcellularLocation>
        <location evidence="3">Cell membrane</location>
        <topology evidence="3">Multi-pass membrane protein</topology>
    </subcellularLocation>
</comment>
<comment type="function">
    <text evidence="2">Putative odorant or sperm cell receptor.</text>
</comment>
<dbReference type="InterPro" id="IPR017452">
    <property type="entry name" value="GPCR_Rhodpsn_7TM"/>
</dbReference>
<evidence type="ECO:0000256" key="7">
    <source>
        <dbReference type="ARBA" id="ARBA00022725"/>
    </source>
</evidence>
<evidence type="ECO:0000256" key="4">
    <source>
        <dbReference type="ARBA" id="ARBA00022475"/>
    </source>
</evidence>
<feature type="transmembrane region" description="Helical" evidence="14">
    <location>
        <begin position="268"/>
        <end position="300"/>
    </location>
</feature>
<keyword evidence="11" id="KW-1015">Disulfide bond</keyword>
<gene>
    <name evidence="17" type="primary">LOC111140476</name>
</gene>
<dbReference type="AlphaFoldDB" id="A0A2Y9IJL0"/>
<dbReference type="CDD" id="cd15225">
    <property type="entry name" value="7tmA_OR10A-like"/>
    <property type="match status" value="1"/>
</dbReference>
<keyword evidence="10 14" id="KW-0472">Membrane</keyword>
<dbReference type="PANTHER" id="PTHR26453">
    <property type="entry name" value="OLFACTORY RECEPTOR"/>
    <property type="match status" value="1"/>
</dbReference>
<evidence type="ECO:0000256" key="9">
    <source>
        <dbReference type="ARBA" id="ARBA00023040"/>
    </source>
</evidence>
<dbReference type="KEGG" id="elk:111140476"/>
<proteinExistence type="predicted"/>
<feature type="transmembrane region" description="Helical" evidence="14">
    <location>
        <begin position="132"/>
        <end position="152"/>
    </location>
</feature>
<sequence length="388" mass="43087">MHLRFMMFHEPHATPRCSDSHYEHWVAEGMAHGLQGEGPLFPREVLWPGLSLVPELLPTRPPPLSLHPGMAATLGLNHSSVSEFILLGFSTFPPHLLPIFFLLFLLMYLFTLLGNLLIMATVWSERSLHTPMYLFLCALSISEILYTLAITPRLLADLLSTHCTIAFAACASQMFFSFTFGFTHSFLLTVMRYDRYVAICHPLRYNVLMSPRGCACLVAWSWAGGSVIGLVVATAIFHLTFCGPNEIHHFLCHVPPLLKLACGTDVPIVALGVGLVCITNLLGCFLLILLSYTLIVATILKIPSAEGRHKAFSTCASHLIVVIVHYGFASIIYLKPKGLHSQESNTLMAITYTVLTPFLSPIIFSLRNKELKTAMKKTFLSKLYPSNI</sequence>
<dbReference type="Gene3D" id="1.20.1070.10">
    <property type="entry name" value="Rhodopsin 7-helix transmembrane proteins"/>
    <property type="match status" value="1"/>
</dbReference>
<dbReference type="SUPFAM" id="SSF81321">
    <property type="entry name" value="Family A G protein-coupled receptor-like"/>
    <property type="match status" value="1"/>
</dbReference>
<dbReference type="InterPro" id="IPR000276">
    <property type="entry name" value="GPCR_Rhodpsn"/>
</dbReference>
<keyword evidence="5" id="KW-0716">Sensory transduction</keyword>
<protein>
    <submittedName>
        <fullName evidence="17">Olfactory receptor 10H2-like</fullName>
    </submittedName>
</protein>
<evidence type="ECO:0000256" key="14">
    <source>
        <dbReference type="SAM" id="Phobius"/>
    </source>
</evidence>
<dbReference type="OrthoDB" id="9975554at2759"/>
<evidence type="ECO:0000256" key="1">
    <source>
        <dbReference type="ARBA" id="ARBA00002936"/>
    </source>
</evidence>
<evidence type="ECO:0000313" key="17">
    <source>
        <dbReference type="RefSeq" id="XP_022348431.1"/>
    </source>
</evidence>
<dbReference type="RefSeq" id="XP_022348431.1">
    <property type="nucleotide sequence ID" value="XM_022492723.1"/>
</dbReference>
<keyword evidence="8 14" id="KW-1133">Transmembrane helix</keyword>
<organism evidence="16 17">
    <name type="scientific">Enhydra lutris kenyoni</name>
    <name type="common">northern sea otter</name>
    <dbReference type="NCBI Taxonomy" id="391180"/>
    <lineage>
        <taxon>Eukaryota</taxon>
        <taxon>Metazoa</taxon>
        <taxon>Chordata</taxon>
        <taxon>Craniata</taxon>
        <taxon>Vertebrata</taxon>
        <taxon>Euteleostomi</taxon>
        <taxon>Mammalia</taxon>
        <taxon>Eutheria</taxon>
        <taxon>Laurasiatheria</taxon>
        <taxon>Carnivora</taxon>
        <taxon>Caniformia</taxon>
        <taxon>Musteloidea</taxon>
        <taxon>Mustelidae</taxon>
        <taxon>Lutrinae</taxon>
        <taxon>Enhydra</taxon>
    </lineage>
</organism>
<dbReference type="PROSITE" id="PS50262">
    <property type="entry name" value="G_PROTEIN_RECEP_F1_2"/>
    <property type="match status" value="1"/>
</dbReference>
<evidence type="ECO:0000259" key="15">
    <source>
        <dbReference type="PROSITE" id="PS50262"/>
    </source>
</evidence>
<keyword evidence="12" id="KW-0675">Receptor</keyword>
<accession>A0A2Y9IJL0</accession>
<dbReference type="GO" id="GO:0005886">
    <property type="term" value="C:plasma membrane"/>
    <property type="evidence" value="ECO:0007669"/>
    <property type="project" value="UniProtKB-SubCell"/>
</dbReference>
<feature type="transmembrane region" description="Helical" evidence="14">
    <location>
        <begin position="346"/>
        <end position="366"/>
    </location>
</feature>
<feature type="domain" description="G-protein coupled receptors family 1 profile" evidence="15">
    <location>
        <begin position="114"/>
        <end position="364"/>
    </location>
</feature>
<dbReference type="GeneID" id="111140476"/>
<feature type="transmembrane region" description="Helical" evidence="14">
    <location>
        <begin position="312"/>
        <end position="334"/>
    </location>
</feature>
<dbReference type="Proteomes" id="UP000248482">
    <property type="component" value="Unplaced"/>
</dbReference>
<dbReference type="Pfam" id="PF13853">
    <property type="entry name" value="7tm_4"/>
    <property type="match status" value="1"/>
</dbReference>
<keyword evidence="16" id="KW-1185">Reference proteome</keyword>
<keyword evidence="9" id="KW-0297">G-protein coupled receptor</keyword>
<reference evidence="17" key="1">
    <citation type="submission" date="2025-08" db="UniProtKB">
        <authorList>
            <consortium name="RefSeq"/>
        </authorList>
    </citation>
    <scope>IDENTIFICATION</scope>
    <source>
        <tissue evidence="17">Blood</tissue>
    </source>
</reference>
<evidence type="ECO:0000256" key="3">
    <source>
        <dbReference type="ARBA" id="ARBA00004651"/>
    </source>
</evidence>
<keyword evidence="13" id="KW-0807">Transducer</keyword>
<feature type="transmembrane region" description="Helical" evidence="14">
    <location>
        <begin position="214"/>
        <end position="241"/>
    </location>
</feature>
<dbReference type="FunFam" id="1.20.1070.10:FF:000110">
    <property type="entry name" value="olfactory receptor 10H1-like"/>
    <property type="match status" value="1"/>
</dbReference>
<feature type="transmembrane region" description="Helical" evidence="14">
    <location>
        <begin position="96"/>
        <end position="120"/>
    </location>
</feature>
<dbReference type="InterPro" id="IPR000725">
    <property type="entry name" value="Olfact_rcpt"/>
</dbReference>
<evidence type="ECO:0000313" key="16">
    <source>
        <dbReference type="Proteomes" id="UP000248482"/>
    </source>
</evidence>
<feature type="transmembrane region" description="Helical" evidence="14">
    <location>
        <begin position="164"/>
        <end position="193"/>
    </location>
</feature>
<dbReference type="GO" id="GO:0004930">
    <property type="term" value="F:G protein-coupled receptor activity"/>
    <property type="evidence" value="ECO:0007669"/>
    <property type="project" value="UniProtKB-KW"/>
</dbReference>
<evidence type="ECO:0000256" key="6">
    <source>
        <dbReference type="ARBA" id="ARBA00022692"/>
    </source>
</evidence>
<keyword evidence="7" id="KW-0552">Olfaction</keyword>